<proteinExistence type="predicted"/>
<evidence type="ECO:0000313" key="1">
    <source>
        <dbReference type="EMBL" id="CAJ0606036.1"/>
    </source>
</evidence>
<accession>A0AA36MBK9</accession>
<gene>
    <name evidence="1" type="ORF">CYNAS_LOCUS18019</name>
</gene>
<reference evidence="1" key="1">
    <citation type="submission" date="2023-07" db="EMBL/GenBank/DDBJ databases">
        <authorList>
            <consortium name="CYATHOMIX"/>
        </authorList>
    </citation>
    <scope>NUCLEOTIDE SEQUENCE</scope>
    <source>
        <strain evidence="1">N/A</strain>
    </source>
</reference>
<dbReference type="AlphaFoldDB" id="A0AA36MBK9"/>
<evidence type="ECO:0000313" key="2">
    <source>
        <dbReference type="Proteomes" id="UP001176961"/>
    </source>
</evidence>
<protein>
    <submittedName>
        <fullName evidence="1">Uncharacterized protein</fullName>
    </submittedName>
</protein>
<dbReference type="Proteomes" id="UP001176961">
    <property type="component" value="Unassembled WGS sequence"/>
</dbReference>
<keyword evidence="2" id="KW-1185">Reference proteome</keyword>
<sequence>MIICDCGVEVDGPLLYGMKEGITVSEVESVERAYISEDDEESLSIYQHLAVSQRYHSRELKMHNIITIKHTIITNETSLNDICEAIENVSILISACKTEIGQQLVMNMSQSSGIPTVHLLRSDWNALLENNTDKTPQNQIFLIPTVTVFDNVILDVLPSLNLSRNVSVLFDLTYGNLENLRKVFGMLPICANFFQLQTTSNKLQEQLKYVAGIGRVIIIAKTANAVMVAKEVRTSIGICYALRIGLLQKNNDWTLPFFSSF</sequence>
<name>A0AA36MBK9_CYLNA</name>
<organism evidence="1 2">
    <name type="scientific">Cylicocyclus nassatus</name>
    <name type="common">Nematode worm</name>
    <dbReference type="NCBI Taxonomy" id="53992"/>
    <lineage>
        <taxon>Eukaryota</taxon>
        <taxon>Metazoa</taxon>
        <taxon>Ecdysozoa</taxon>
        <taxon>Nematoda</taxon>
        <taxon>Chromadorea</taxon>
        <taxon>Rhabditida</taxon>
        <taxon>Rhabditina</taxon>
        <taxon>Rhabditomorpha</taxon>
        <taxon>Strongyloidea</taxon>
        <taxon>Strongylidae</taxon>
        <taxon>Cylicocyclus</taxon>
    </lineage>
</organism>
<dbReference type="EMBL" id="CATQJL010000316">
    <property type="protein sequence ID" value="CAJ0606036.1"/>
    <property type="molecule type" value="Genomic_DNA"/>
</dbReference>
<comment type="caution">
    <text evidence="1">The sequence shown here is derived from an EMBL/GenBank/DDBJ whole genome shotgun (WGS) entry which is preliminary data.</text>
</comment>